<reference evidence="2" key="1">
    <citation type="submission" date="2023-03" db="EMBL/GenBank/DDBJ databases">
        <title>Massive genome expansion in bonnet fungi (Mycena s.s.) driven by repeated elements and novel gene families across ecological guilds.</title>
        <authorList>
            <consortium name="Lawrence Berkeley National Laboratory"/>
            <person name="Harder C.B."/>
            <person name="Miyauchi S."/>
            <person name="Viragh M."/>
            <person name="Kuo A."/>
            <person name="Thoen E."/>
            <person name="Andreopoulos B."/>
            <person name="Lu D."/>
            <person name="Skrede I."/>
            <person name="Drula E."/>
            <person name="Henrissat B."/>
            <person name="Morin E."/>
            <person name="Kohler A."/>
            <person name="Barry K."/>
            <person name="LaButti K."/>
            <person name="Morin E."/>
            <person name="Salamov A."/>
            <person name="Lipzen A."/>
            <person name="Mereny Z."/>
            <person name="Hegedus B."/>
            <person name="Baldrian P."/>
            <person name="Stursova M."/>
            <person name="Weitz H."/>
            <person name="Taylor A."/>
            <person name="Grigoriev I.V."/>
            <person name="Nagy L.G."/>
            <person name="Martin F."/>
            <person name="Kauserud H."/>
        </authorList>
    </citation>
    <scope>NUCLEOTIDE SEQUENCE</scope>
    <source>
        <strain evidence="2">CBHHK173m</strain>
    </source>
</reference>
<gene>
    <name evidence="2" type="ORF">B0H15DRAFT_954501</name>
</gene>
<protein>
    <submittedName>
        <fullName evidence="2">Uncharacterized protein</fullName>
    </submittedName>
</protein>
<feature type="region of interest" description="Disordered" evidence="1">
    <location>
        <begin position="415"/>
        <end position="485"/>
    </location>
</feature>
<evidence type="ECO:0000313" key="2">
    <source>
        <dbReference type="EMBL" id="KAJ7078600.1"/>
    </source>
</evidence>
<feature type="compositionally biased region" description="Basic and acidic residues" evidence="1">
    <location>
        <begin position="416"/>
        <end position="443"/>
    </location>
</feature>
<dbReference type="AlphaFoldDB" id="A0AAD6XLK0"/>
<dbReference type="EMBL" id="JARJCN010000065">
    <property type="protein sequence ID" value="KAJ7078600.1"/>
    <property type="molecule type" value="Genomic_DNA"/>
</dbReference>
<proteinExistence type="predicted"/>
<dbReference type="Proteomes" id="UP001222325">
    <property type="component" value="Unassembled WGS sequence"/>
</dbReference>
<accession>A0AAD6XLK0</accession>
<evidence type="ECO:0000313" key="3">
    <source>
        <dbReference type="Proteomes" id="UP001222325"/>
    </source>
</evidence>
<sequence>MTCRSTTSTAEAPSYGCTLREETKPSSRPIEPLQALVHAGSAAPNRQGDRKLLLRLQTSSTREPQLDDLDALHTGGLSGGELPFAAQPPATSTSVLLACSGDAPPAPSARLPSRFVPSCSPLLRPPLCYPPVFAHGSNDSRRILHRHALPTSTFAGRSVSARARPCFPPIDGKHDEALFYIDWGLCDPCDDKFRGCILPLASTFYGCFEPSSGNRLAQTSSARWGPLLLQVAIFPTDLSACELRLEYGRSSFLAPCFLLGPCCGSANKWLHAAHWALNSRHPGTMGASARQLFPASPPPFFRPPVQREDPRAPFFGRCRFFSPCLGAAHVARLYHPVADARGTAFVLPLPLGGLPWPRSSTIVKSRQRPFEVGELRNQYNGSRAPFTAAHTTGKKLGNVLAHAAAANVEGAANVHAGKEGASESGGKEMSTRRRGEEAGRKGLGEAGSAQAITSQNERQILPPASSHRTIGSSESAPAVLQEIDG</sequence>
<name>A0AAD6XLK0_9AGAR</name>
<evidence type="ECO:0000256" key="1">
    <source>
        <dbReference type="SAM" id="MobiDB-lite"/>
    </source>
</evidence>
<comment type="caution">
    <text evidence="2">The sequence shown here is derived from an EMBL/GenBank/DDBJ whole genome shotgun (WGS) entry which is preliminary data.</text>
</comment>
<keyword evidence="3" id="KW-1185">Reference proteome</keyword>
<feature type="compositionally biased region" description="Polar residues" evidence="1">
    <location>
        <begin position="1"/>
        <end position="11"/>
    </location>
</feature>
<feature type="compositionally biased region" description="Polar residues" evidence="1">
    <location>
        <begin position="466"/>
        <end position="475"/>
    </location>
</feature>
<feature type="region of interest" description="Disordered" evidence="1">
    <location>
        <begin position="1"/>
        <end position="28"/>
    </location>
</feature>
<organism evidence="2 3">
    <name type="scientific">Mycena belliarum</name>
    <dbReference type="NCBI Taxonomy" id="1033014"/>
    <lineage>
        <taxon>Eukaryota</taxon>
        <taxon>Fungi</taxon>
        <taxon>Dikarya</taxon>
        <taxon>Basidiomycota</taxon>
        <taxon>Agaricomycotina</taxon>
        <taxon>Agaricomycetes</taxon>
        <taxon>Agaricomycetidae</taxon>
        <taxon>Agaricales</taxon>
        <taxon>Marasmiineae</taxon>
        <taxon>Mycenaceae</taxon>
        <taxon>Mycena</taxon>
    </lineage>
</organism>